<keyword evidence="2" id="KW-1185">Reference proteome</keyword>
<organism evidence="2 3">
    <name type="scientific">Parascaris univalens</name>
    <name type="common">Nematode worm</name>
    <dbReference type="NCBI Taxonomy" id="6257"/>
    <lineage>
        <taxon>Eukaryota</taxon>
        <taxon>Metazoa</taxon>
        <taxon>Ecdysozoa</taxon>
        <taxon>Nematoda</taxon>
        <taxon>Chromadorea</taxon>
        <taxon>Rhabditida</taxon>
        <taxon>Spirurina</taxon>
        <taxon>Ascaridomorpha</taxon>
        <taxon>Ascaridoidea</taxon>
        <taxon>Ascarididae</taxon>
        <taxon>Parascaris</taxon>
    </lineage>
</organism>
<feature type="region of interest" description="Disordered" evidence="1">
    <location>
        <begin position="147"/>
        <end position="178"/>
    </location>
</feature>
<proteinExistence type="predicted"/>
<feature type="compositionally biased region" description="Basic and acidic residues" evidence="1">
    <location>
        <begin position="51"/>
        <end position="68"/>
    </location>
</feature>
<dbReference type="WBParaSite" id="PgR105_g017_t01">
    <property type="protein sequence ID" value="PgR105_g017_t01"/>
    <property type="gene ID" value="PgR105_g017"/>
</dbReference>
<reference evidence="3" key="1">
    <citation type="submission" date="2022-11" db="UniProtKB">
        <authorList>
            <consortium name="WormBaseParasite"/>
        </authorList>
    </citation>
    <scope>IDENTIFICATION</scope>
</reference>
<dbReference type="AlphaFoldDB" id="A0A915C9S7"/>
<evidence type="ECO:0000313" key="2">
    <source>
        <dbReference type="Proteomes" id="UP000887569"/>
    </source>
</evidence>
<evidence type="ECO:0000313" key="3">
    <source>
        <dbReference type="WBParaSite" id="PgR105_g017_t01"/>
    </source>
</evidence>
<dbReference type="Proteomes" id="UP000887569">
    <property type="component" value="Unplaced"/>
</dbReference>
<feature type="compositionally biased region" description="Basic residues" evidence="1">
    <location>
        <begin position="21"/>
        <end position="50"/>
    </location>
</feature>
<sequence length="196" mass="22496">CSMGRSRSRSREHRRYDRSRSRSRNRSRSRERDRKRRHGRDHKHSSRSNRRSSESKNKEAQKGIEVTKLRMRSALESARSQFSGIPLEEEETSKEIKTNDNAMTAAEAASRHRDIERIEEGGFHSSSFMSTAGGAGGRVKTQDLTDHEVAVEKKQDAHDKAMFGPKWRDPIAKNDEQDADEDIANIHKEIELANPK</sequence>
<feature type="compositionally biased region" description="Basic residues" evidence="1">
    <location>
        <begin position="1"/>
        <end position="13"/>
    </location>
</feature>
<accession>A0A915C9S7</accession>
<feature type="compositionally biased region" description="Basic and acidic residues" evidence="1">
    <location>
        <begin position="147"/>
        <end position="176"/>
    </location>
</feature>
<name>A0A915C9S7_PARUN</name>
<protein>
    <submittedName>
        <fullName evidence="3">Uncharacterized protein</fullName>
    </submittedName>
</protein>
<feature type="region of interest" description="Disordered" evidence="1">
    <location>
        <begin position="1"/>
        <end position="112"/>
    </location>
</feature>
<evidence type="ECO:0000256" key="1">
    <source>
        <dbReference type="SAM" id="MobiDB-lite"/>
    </source>
</evidence>